<dbReference type="Gene3D" id="1.20.1510.10">
    <property type="entry name" value="Cation efflux protein transmembrane domain"/>
    <property type="match status" value="1"/>
</dbReference>
<dbReference type="InterPro" id="IPR058533">
    <property type="entry name" value="Cation_efflux_TM"/>
</dbReference>
<name>A0A1M6K0V8_9FIRM</name>
<dbReference type="Gene3D" id="3.30.70.1350">
    <property type="entry name" value="Cation efflux protein, cytoplasmic domain"/>
    <property type="match status" value="1"/>
</dbReference>
<feature type="domain" description="Cation efflux protein cytoplasmic" evidence="9">
    <location>
        <begin position="211"/>
        <end position="289"/>
    </location>
</feature>
<dbReference type="GO" id="GO:0008324">
    <property type="term" value="F:monoatomic cation transmembrane transporter activity"/>
    <property type="evidence" value="ECO:0007669"/>
    <property type="project" value="InterPro"/>
</dbReference>
<dbReference type="InterPro" id="IPR002524">
    <property type="entry name" value="Cation_efflux"/>
</dbReference>
<dbReference type="InterPro" id="IPR036837">
    <property type="entry name" value="Cation_efflux_CTD_sf"/>
</dbReference>
<evidence type="ECO:0000313" key="10">
    <source>
        <dbReference type="EMBL" id="SHJ52472.1"/>
    </source>
</evidence>
<keyword evidence="5 7" id="KW-1133">Transmembrane helix</keyword>
<keyword evidence="4 7" id="KW-0812">Transmembrane</keyword>
<keyword evidence="6 7" id="KW-0472">Membrane</keyword>
<evidence type="ECO:0000256" key="5">
    <source>
        <dbReference type="ARBA" id="ARBA00022989"/>
    </source>
</evidence>
<evidence type="ECO:0000313" key="11">
    <source>
        <dbReference type="Proteomes" id="UP000184536"/>
    </source>
</evidence>
<reference evidence="11" key="1">
    <citation type="submission" date="2016-11" db="EMBL/GenBank/DDBJ databases">
        <authorList>
            <person name="Varghese N."/>
            <person name="Submissions S."/>
        </authorList>
    </citation>
    <scope>NUCLEOTIDE SEQUENCE [LARGE SCALE GENOMIC DNA]</scope>
    <source>
        <strain evidence="11">DSM 17957</strain>
    </source>
</reference>
<dbReference type="InterPro" id="IPR050291">
    <property type="entry name" value="CDF_Transporter"/>
</dbReference>
<evidence type="ECO:0000256" key="6">
    <source>
        <dbReference type="ARBA" id="ARBA00023136"/>
    </source>
</evidence>
<protein>
    <submittedName>
        <fullName evidence="10">Cation diffusion facilitator family transporter</fullName>
    </submittedName>
</protein>
<feature type="transmembrane region" description="Helical" evidence="7">
    <location>
        <begin position="82"/>
        <end position="105"/>
    </location>
</feature>
<feature type="domain" description="Cation efflux protein transmembrane" evidence="8">
    <location>
        <begin position="17"/>
        <end position="207"/>
    </location>
</feature>
<comment type="similarity">
    <text evidence="2">Belongs to the cation diffusion facilitator (CDF) transporter (TC 2.A.4) family.</text>
</comment>
<feature type="transmembrane region" description="Helical" evidence="7">
    <location>
        <begin position="182"/>
        <end position="200"/>
    </location>
</feature>
<evidence type="ECO:0000256" key="1">
    <source>
        <dbReference type="ARBA" id="ARBA00004141"/>
    </source>
</evidence>
<dbReference type="Pfam" id="PF16916">
    <property type="entry name" value="ZT_dimer"/>
    <property type="match status" value="1"/>
</dbReference>
<evidence type="ECO:0000256" key="7">
    <source>
        <dbReference type="SAM" id="Phobius"/>
    </source>
</evidence>
<dbReference type="Proteomes" id="UP000184536">
    <property type="component" value="Unassembled WGS sequence"/>
</dbReference>
<organism evidence="10 11">
    <name type="scientific">Geosporobacter subterraneus DSM 17957</name>
    <dbReference type="NCBI Taxonomy" id="1121919"/>
    <lineage>
        <taxon>Bacteria</taxon>
        <taxon>Bacillati</taxon>
        <taxon>Bacillota</taxon>
        <taxon>Clostridia</taxon>
        <taxon>Peptostreptococcales</taxon>
        <taxon>Thermotaleaceae</taxon>
        <taxon>Geosporobacter</taxon>
    </lineage>
</organism>
<dbReference type="FunFam" id="1.20.1510.10:FF:000006">
    <property type="entry name" value="Divalent cation efflux transporter"/>
    <property type="match status" value="1"/>
</dbReference>
<dbReference type="PANTHER" id="PTHR43840:SF15">
    <property type="entry name" value="MITOCHONDRIAL METAL TRANSPORTER 1-RELATED"/>
    <property type="match status" value="1"/>
</dbReference>
<accession>A0A1M6K0V8</accession>
<dbReference type="InterPro" id="IPR027469">
    <property type="entry name" value="Cation_efflux_TMD_sf"/>
</dbReference>
<evidence type="ECO:0000259" key="8">
    <source>
        <dbReference type="Pfam" id="PF01545"/>
    </source>
</evidence>
<feature type="transmembrane region" description="Helical" evidence="7">
    <location>
        <begin position="41"/>
        <end position="61"/>
    </location>
</feature>
<dbReference type="PANTHER" id="PTHR43840">
    <property type="entry name" value="MITOCHONDRIAL METAL TRANSPORTER 1-RELATED"/>
    <property type="match status" value="1"/>
</dbReference>
<evidence type="ECO:0000256" key="2">
    <source>
        <dbReference type="ARBA" id="ARBA00008114"/>
    </source>
</evidence>
<feature type="transmembrane region" description="Helical" evidence="7">
    <location>
        <begin position="157"/>
        <end position="176"/>
    </location>
</feature>
<proteinExistence type="inferred from homology"/>
<sequence>MDDNQRFQIGRRTSLMNIIGNVLLTALKATVGYIAGSTAMVADAFHSGSDILATTIVLHGLKISHRPPDEEHHYGHGKAESIVSKLIAILLVVTALGIGLSAYNTLKDPALEPPNTIAVWTALISIIFKEWMYRYTVGIGKKIKSQALIADAWHHRTDAFSSIAALIGITGAIYGYPILDPIAGIVVSAMIIKAAISIYLEALHQLMDTAPPKEVMDEIRQISMSVEGVRSVHDVKARKYGVQILVDMKICVDPLITVEQGHHLAGQAKHSVLEKIPDVKDVLIHVNPCSEKDYEKCNSCKHYKNG</sequence>
<dbReference type="AlphaFoldDB" id="A0A1M6K0V8"/>
<dbReference type="STRING" id="1121919.SAMN02745975_02292"/>
<dbReference type="SUPFAM" id="SSF161111">
    <property type="entry name" value="Cation efflux protein transmembrane domain-like"/>
    <property type="match status" value="1"/>
</dbReference>
<evidence type="ECO:0000259" key="9">
    <source>
        <dbReference type="Pfam" id="PF16916"/>
    </source>
</evidence>
<dbReference type="GO" id="GO:0016020">
    <property type="term" value="C:membrane"/>
    <property type="evidence" value="ECO:0007669"/>
    <property type="project" value="UniProtKB-SubCell"/>
</dbReference>
<dbReference type="SUPFAM" id="SSF160240">
    <property type="entry name" value="Cation efflux protein cytoplasmic domain-like"/>
    <property type="match status" value="1"/>
</dbReference>
<evidence type="ECO:0000256" key="3">
    <source>
        <dbReference type="ARBA" id="ARBA00022448"/>
    </source>
</evidence>
<keyword evidence="11" id="KW-1185">Reference proteome</keyword>
<dbReference type="OrthoDB" id="9806522at2"/>
<evidence type="ECO:0000256" key="4">
    <source>
        <dbReference type="ARBA" id="ARBA00022692"/>
    </source>
</evidence>
<dbReference type="RefSeq" id="WP_110941417.1">
    <property type="nucleotide sequence ID" value="NZ_FQZV01000028.1"/>
</dbReference>
<keyword evidence="3" id="KW-0813">Transport</keyword>
<dbReference type="InterPro" id="IPR027470">
    <property type="entry name" value="Cation_efflux_CTD"/>
</dbReference>
<gene>
    <name evidence="10" type="ORF">SAMN02745975_02292</name>
</gene>
<dbReference type="NCBIfam" id="TIGR01297">
    <property type="entry name" value="CDF"/>
    <property type="match status" value="1"/>
</dbReference>
<dbReference type="Pfam" id="PF01545">
    <property type="entry name" value="Cation_efflux"/>
    <property type="match status" value="1"/>
</dbReference>
<feature type="transmembrane region" description="Helical" evidence="7">
    <location>
        <begin position="15"/>
        <end position="35"/>
    </location>
</feature>
<dbReference type="EMBL" id="FQZV01000028">
    <property type="protein sequence ID" value="SHJ52472.1"/>
    <property type="molecule type" value="Genomic_DNA"/>
</dbReference>
<comment type="subcellular location">
    <subcellularLocation>
        <location evidence="1">Membrane</location>
        <topology evidence="1">Multi-pass membrane protein</topology>
    </subcellularLocation>
</comment>
<feature type="transmembrane region" description="Helical" evidence="7">
    <location>
        <begin position="117"/>
        <end position="136"/>
    </location>
</feature>